<organism evidence="1 2">
    <name type="scientific">Cytobacillus purgationiresistens</name>
    <dbReference type="NCBI Taxonomy" id="863449"/>
    <lineage>
        <taxon>Bacteria</taxon>
        <taxon>Bacillati</taxon>
        <taxon>Bacillota</taxon>
        <taxon>Bacilli</taxon>
        <taxon>Bacillales</taxon>
        <taxon>Bacillaceae</taxon>
        <taxon>Cytobacillus</taxon>
    </lineage>
</organism>
<dbReference type="EMBL" id="JAUSUB010000002">
    <property type="protein sequence ID" value="MDQ0268684.1"/>
    <property type="molecule type" value="Genomic_DNA"/>
</dbReference>
<proteinExistence type="predicted"/>
<reference evidence="1 2" key="1">
    <citation type="submission" date="2023-07" db="EMBL/GenBank/DDBJ databases">
        <title>Genomic Encyclopedia of Type Strains, Phase IV (KMG-IV): sequencing the most valuable type-strain genomes for metagenomic binning, comparative biology and taxonomic classification.</title>
        <authorList>
            <person name="Goeker M."/>
        </authorList>
    </citation>
    <scope>NUCLEOTIDE SEQUENCE [LARGE SCALE GENOMIC DNA]</scope>
    <source>
        <strain evidence="1 2">DSM 23494</strain>
    </source>
</reference>
<keyword evidence="2" id="KW-1185">Reference proteome</keyword>
<evidence type="ECO:0000313" key="1">
    <source>
        <dbReference type="EMBL" id="MDQ0268684.1"/>
    </source>
</evidence>
<comment type="caution">
    <text evidence="1">The sequence shown here is derived from an EMBL/GenBank/DDBJ whole genome shotgun (WGS) entry which is preliminary data.</text>
</comment>
<dbReference type="Proteomes" id="UP001238088">
    <property type="component" value="Unassembled WGS sequence"/>
</dbReference>
<dbReference type="RefSeq" id="WP_307471652.1">
    <property type="nucleotide sequence ID" value="NZ_JAUSUB010000002.1"/>
</dbReference>
<protein>
    <submittedName>
        <fullName evidence="1">Uncharacterized protein</fullName>
    </submittedName>
</protein>
<gene>
    <name evidence="1" type="ORF">J2S17_000553</name>
</gene>
<name>A0ABU0ACS5_9BACI</name>
<accession>A0ABU0ACS5</accession>
<evidence type="ECO:0000313" key="2">
    <source>
        <dbReference type="Proteomes" id="UP001238088"/>
    </source>
</evidence>
<sequence length="89" mass="10443">MKDRLSGYLDQIEKSTFNYLVNDDETEVKIVTDCKKAILNVFDYMQQENESYKEALKFYADKEDYWGHGEASILHDEGEIARNALVNKR</sequence>